<protein>
    <submittedName>
        <fullName evidence="6">AraC family transcriptional regulator</fullName>
    </submittedName>
</protein>
<dbReference type="SUPFAM" id="SSF46689">
    <property type="entry name" value="Homeodomain-like"/>
    <property type="match status" value="1"/>
</dbReference>
<dbReference type="RefSeq" id="WP_151069303.1">
    <property type="nucleotide sequence ID" value="NZ_CP032518.1"/>
</dbReference>
<gene>
    <name evidence="6" type="ORF">D2917_00965</name>
</gene>
<sequence>MPVVATRQRNQVPENRPSARAAALTSYPQVALRLGLNPHEFMRRFGLDPATLMNREQRIPFASLCQLLEATATESSTPSVGVQMAEARTAFDFGVIGVLLAHKRTLREVLNAMMHYRHLLNDALGLYVETTGSQVIIREENLCEMDVWPRQTMELAVGVLARTCAAILGPDWRPASVHFSHAAPGDLRVHSRIFGCPLVFDSEFNGFICLASDLDRPNPMADPELVRYAEGLAKSASDVGRQTISAEVRNAIYLLLPIEQAAIEQVARHLNLSVRSLQRHLEDAGTTFSSLLDEVRQELAVRYMSNERYPIGRVAALLGYTQQASFTQWFSRRFGMAPRTWRATRPSDPGPRAT</sequence>
<name>A0A5P3VAG4_9BURK</name>
<keyword evidence="1" id="KW-0805">Transcription regulation</keyword>
<dbReference type="GO" id="GO:0005829">
    <property type="term" value="C:cytosol"/>
    <property type="evidence" value="ECO:0007669"/>
    <property type="project" value="TreeGrafter"/>
</dbReference>
<dbReference type="InterPro" id="IPR018060">
    <property type="entry name" value="HTH_AraC"/>
</dbReference>
<keyword evidence="2" id="KW-0238">DNA-binding</keyword>
<evidence type="ECO:0000256" key="2">
    <source>
        <dbReference type="ARBA" id="ARBA00023125"/>
    </source>
</evidence>
<evidence type="ECO:0000313" key="6">
    <source>
        <dbReference type="EMBL" id="QEZ42948.1"/>
    </source>
</evidence>
<dbReference type="GO" id="GO:0003700">
    <property type="term" value="F:DNA-binding transcription factor activity"/>
    <property type="evidence" value="ECO:0007669"/>
    <property type="project" value="InterPro"/>
</dbReference>
<evidence type="ECO:0000256" key="3">
    <source>
        <dbReference type="ARBA" id="ARBA00023163"/>
    </source>
</evidence>
<dbReference type="InterPro" id="IPR009057">
    <property type="entry name" value="Homeodomain-like_sf"/>
</dbReference>
<evidence type="ECO:0000256" key="1">
    <source>
        <dbReference type="ARBA" id="ARBA00023015"/>
    </source>
</evidence>
<dbReference type="Pfam" id="PF12833">
    <property type="entry name" value="HTH_18"/>
    <property type="match status" value="1"/>
</dbReference>
<dbReference type="AlphaFoldDB" id="A0A5P3VAG4"/>
<accession>A0A5P3VAG4</accession>
<dbReference type="Proteomes" id="UP000325743">
    <property type="component" value="Chromosome 1"/>
</dbReference>
<dbReference type="PANTHER" id="PTHR47894:SF4">
    <property type="entry name" value="HTH-TYPE TRANSCRIPTIONAL REGULATOR GADX"/>
    <property type="match status" value="1"/>
</dbReference>
<dbReference type="PROSITE" id="PS01124">
    <property type="entry name" value="HTH_ARAC_FAMILY_2"/>
    <property type="match status" value="1"/>
</dbReference>
<dbReference type="GO" id="GO:0000976">
    <property type="term" value="F:transcription cis-regulatory region binding"/>
    <property type="evidence" value="ECO:0007669"/>
    <property type="project" value="TreeGrafter"/>
</dbReference>
<organism evidence="6 7">
    <name type="scientific">Cupriavidus oxalaticus</name>
    <dbReference type="NCBI Taxonomy" id="96344"/>
    <lineage>
        <taxon>Bacteria</taxon>
        <taxon>Pseudomonadati</taxon>
        <taxon>Pseudomonadota</taxon>
        <taxon>Betaproteobacteria</taxon>
        <taxon>Burkholderiales</taxon>
        <taxon>Burkholderiaceae</taxon>
        <taxon>Cupriavidus</taxon>
    </lineage>
</organism>
<evidence type="ECO:0000256" key="4">
    <source>
        <dbReference type="SAM" id="MobiDB-lite"/>
    </source>
</evidence>
<dbReference type="Pfam" id="PF12625">
    <property type="entry name" value="Arabinose_bd"/>
    <property type="match status" value="1"/>
</dbReference>
<feature type="domain" description="HTH araC/xylS-type" evidence="5">
    <location>
        <begin position="246"/>
        <end position="344"/>
    </location>
</feature>
<dbReference type="Gene3D" id="1.10.10.60">
    <property type="entry name" value="Homeodomain-like"/>
    <property type="match status" value="1"/>
</dbReference>
<dbReference type="EMBL" id="CP032518">
    <property type="protein sequence ID" value="QEZ42948.1"/>
    <property type="molecule type" value="Genomic_DNA"/>
</dbReference>
<dbReference type="InterPro" id="IPR032687">
    <property type="entry name" value="AraC-type_N"/>
</dbReference>
<dbReference type="SMART" id="SM00342">
    <property type="entry name" value="HTH_ARAC"/>
    <property type="match status" value="1"/>
</dbReference>
<reference evidence="6 7" key="1">
    <citation type="submission" date="2018-09" db="EMBL/GenBank/DDBJ databases">
        <title>Complete genome sequence of Cupriavidus oxalaticus T2, a bacterium capable of phenol tolerance and degradation.</title>
        <authorList>
            <person name="Yan J."/>
        </authorList>
    </citation>
    <scope>NUCLEOTIDE SEQUENCE [LARGE SCALE GENOMIC DNA]</scope>
    <source>
        <strain evidence="6 7">T2</strain>
    </source>
</reference>
<dbReference type="PANTHER" id="PTHR47894">
    <property type="entry name" value="HTH-TYPE TRANSCRIPTIONAL REGULATOR GADX"/>
    <property type="match status" value="1"/>
</dbReference>
<feature type="region of interest" description="Disordered" evidence="4">
    <location>
        <begin position="1"/>
        <end position="20"/>
    </location>
</feature>
<evidence type="ECO:0000259" key="5">
    <source>
        <dbReference type="PROSITE" id="PS01124"/>
    </source>
</evidence>
<evidence type="ECO:0000313" key="7">
    <source>
        <dbReference type="Proteomes" id="UP000325743"/>
    </source>
</evidence>
<proteinExistence type="predicted"/>
<keyword evidence="3" id="KW-0804">Transcription</keyword>